<comment type="subcellular location">
    <subcellularLocation>
        <location evidence="1">Membrane</location>
        <topology evidence="1">Multi-pass membrane protein</topology>
    </subcellularLocation>
</comment>
<evidence type="ECO:0000256" key="3">
    <source>
        <dbReference type="ARBA" id="ARBA00022989"/>
    </source>
</evidence>
<evidence type="ECO:0000313" key="8">
    <source>
        <dbReference type="EMBL" id="TDU83461.1"/>
    </source>
</evidence>
<keyword evidence="4 6" id="KW-0472">Membrane</keyword>
<feature type="region of interest" description="Disordered" evidence="5">
    <location>
        <begin position="396"/>
        <end position="424"/>
    </location>
</feature>
<feature type="transmembrane region" description="Helical" evidence="6">
    <location>
        <begin position="259"/>
        <end position="281"/>
    </location>
</feature>
<evidence type="ECO:0000256" key="5">
    <source>
        <dbReference type="SAM" id="MobiDB-lite"/>
    </source>
</evidence>
<evidence type="ECO:0000259" key="7">
    <source>
        <dbReference type="Pfam" id="PF12698"/>
    </source>
</evidence>
<evidence type="ECO:0000256" key="1">
    <source>
        <dbReference type="ARBA" id="ARBA00004141"/>
    </source>
</evidence>
<sequence>MNGVRQAWLVALREIRERSRSRSFRAGLIVMLVVVIAMIVVPANLDADRGARDVGMTSPVPSALASAVVAQGEAVGLTVHVHRYGDVAVGEQAVRADTVDVLLVDTQRLEWPGRVDEQLRAVVTGAVQLVAVQERAAAAGIDPGDLRAMLVPVPVEDVELGLVAGRGPGDELAAIVMTALLLMAIVIYGNLVLTGVVEEKSSRVVEVLLARIPARVLLAGKVIGIGLLGLAQFVLTAAAALVATLVVDSADIPAVSAGVLTWAVVWFVLGYALYAMAYGALGSLASRTEDAQSVAGPIGYVLIACFWGSFLTVSGDPDGLWSRLLSLFPVTAPFAMPGRIALGSVSWWEPLLAVALTVVAIAWLVALAGRVYTNAVLHSGSTLRLRDAWHSEQLQPPVASATTAGEPSTEKPHEFSGGRRSSGE</sequence>
<dbReference type="Pfam" id="PF12698">
    <property type="entry name" value="ABC2_membrane_3"/>
    <property type="match status" value="1"/>
</dbReference>
<evidence type="ECO:0000256" key="2">
    <source>
        <dbReference type="ARBA" id="ARBA00022692"/>
    </source>
</evidence>
<evidence type="ECO:0000313" key="9">
    <source>
        <dbReference type="Proteomes" id="UP000295151"/>
    </source>
</evidence>
<feature type="transmembrane region" description="Helical" evidence="6">
    <location>
        <begin position="26"/>
        <end position="45"/>
    </location>
</feature>
<feature type="transmembrane region" description="Helical" evidence="6">
    <location>
        <begin position="172"/>
        <end position="197"/>
    </location>
</feature>
<keyword evidence="2 6" id="KW-0812">Transmembrane</keyword>
<protein>
    <submittedName>
        <fullName evidence="8">ABC-2 type transport system permease protein</fullName>
    </submittedName>
</protein>
<dbReference type="Proteomes" id="UP000295151">
    <property type="component" value="Unassembled WGS sequence"/>
</dbReference>
<feature type="transmembrane region" description="Helical" evidence="6">
    <location>
        <begin position="293"/>
        <end position="314"/>
    </location>
</feature>
<dbReference type="GO" id="GO:0016020">
    <property type="term" value="C:membrane"/>
    <property type="evidence" value="ECO:0007669"/>
    <property type="project" value="UniProtKB-SubCell"/>
</dbReference>
<dbReference type="RefSeq" id="WP_133982731.1">
    <property type="nucleotide sequence ID" value="NZ_SOCE01000002.1"/>
</dbReference>
<feature type="transmembrane region" description="Helical" evidence="6">
    <location>
        <begin position="218"/>
        <end position="247"/>
    </location>
</feature>
<dbReference type="EMBL" id="SOCE01000002">
    <property type="protein sequence ID" value="TDU83461.1"/>
    <property type="molecule type" value="Genomic_DNA"/>
</dbReference>
<keyword evidence="3 6" id="KW-1133">Transmembrane helix</keyword>
<dbReference type="PANTHER" id="PTHR43471:SF3">
    <property type="entry name" value="ABC TRANSPORTER PERMEASE PROTEIN NATB"/>
    <property type="match status" value="1"/>
</dbReference>
<proteinExistence type="predicted"/>
<keyword evidence="9" id="KW-1185">Reference proteome</keyword>
<evidence type="ECO:0000256" key="6">
    <source>
        <dbReference type="SAM" id="Phobius"/>
    </source>
</evidence>
<name>A0A4R7SW68_9ACTN</name>
<comment type="caution">
    <text evidence="8">The sequence shown here is derived from an EMBL/GenBank/DDBJ whole genome shotgun (WGS) entry which is preliminary data.</text>
</comment>
<accession>A0A4R7SW68</accession>
<reference evidence="8 9" key="1">
    <citation type="submission" date="2019-03" db="EMBL/GenBank/DDBJ databases">
        <title>Genomic Encyclopedia of Type Strains, Phase III (KMG-III): the genomes of soil and plant-associated and newly described type strains.</title>
        <authorList>
            <person name="Whitman W."/>
        </authorList>
    </citation>
    <scope>NUCLEOTIDE SEQUENCE [LARGE SCALE GENOMIC DNA]</scope>
    <source>
        <strain evidence="8 9">VKM Ac-2575</strain>
    </source>
</reference>
<dbReference type="InterPro" id="IPR013525">
    <property type="entry name" value="ABC2_TM"/>
</dbReference>
<organism evidence="8 9">
    <name type="scientific">Kribbella voronezhensis</name>
    <dbReference type="NCBI Taxonomy" id="2512212"/>
    <lineage>
        <taxon>Bacteria</taxon>
        <taxon>Bacillati</taxon>
        <taxon>Actinomycetota</taxon>
        <taxon>Actinomycetes</taxon>
        <taxon>Propionibacteriales</taxon>
        <taxon>Kribbellaceae</taxon>
        <taxon>Kribbella</taxon>
    </lineage>
</organism>
<dbReference type="GO" id="GO:0140359">
    <property type="term" value="F:ABC-type transporter activity"/>
    <property type="evidence" value="ECO:0007669"/>
    <property type="project" value="InterPro"/>
</dbReference>
<dbReference type="OrthoDB" id="3268959at2"/>
<dbReference type="PANTHER" id="PTHR43471">
    <property type="entry name" value="ABC TRANSPORTER PERMEASE"/>
    <property type="match status" value="1"/>
</dbReference>
<feature type="transmembrane region" description="Helical" evidence="6">
    <location>
        <begin position="350"/>
        <end position="372"/>
    </location>
</feature>
<dbReference type="AlphaFoldDB" id="A0A4R7SW68"/>
<gene>
    <name evidence="8" type="ORF">EV138_5925</name>
</gene>
<feature type="compositionally biased region" description="Basic and acidic residues" evidence="5">
    <location>
        <begin position="408"/>
        <end position="424"/>
    </location>
</feature>
<evidence type="ECO:0000256" key="4">
    <source>
        <dbReference type="ARBA" id="ARBA00023136"/>
    </source>
</evidence>
<feature type="domain" description="ABC-2 type transporter transmembrane" evidence="7">
    <location>
        <begin position="51"/>
        <end position="367"/>
    </location>
</feature>